<gene>
    <name evidence="1" type="ORF">U9M48_036969</name>
</gene>
<sequence>MGIPMNHKSLNNKDWKQVEDHLKKKLSGWKGKLLSYGNNHKKKYRLTRWKIICLPKDQGGVGIQNLENVCLLSKWLLIKLINEGGVWQTILKTKYLRGKTIGKVQWKLRDSNFWSGLMKVKGCFYNFQVIGGLVLFLLKFNIHRYITLLEKITVSTVFSSTPHNISFWRALVGNKLQKLEELVTKIALVHDDQHDSLKWDLTNMWSFHSVILTKDNSLKIHWSWMDDIVFVTPTKLSNIYFLIFKWLNIFGEFFTIAFGLEATKNLNEFCGSW</sequence>
<evidence type="ECO:0000313" key="1">
    <source>
        <dbReference type="EMBL" id="WVZ90688.1"/>
    </source>
</evidence>
<dbReference type="Proteomes" id="UP001341281">
    <property type="component" value="Chromosome 08"/>
</dbReference>
<keyword evidence="2" id="KW-1185">Reference proteome</keyword>
<proteinExistence type="predicted"/>
<dbReference type="AlphaFoldDB" id="A0AAQ3X9G7"/>
<name>A0AAQ3X9G7_PASNO</name>
<feature type="non-terminal residue" evidence="1">
    <location>
        <position position="273"/>
    </location>
</feature>
<dbReference type="EMBL" id="CP144752">
    <property type="protein sequence ID" value="WVZ90688.1"/>
    <property type="molecule type" value="Genomic_DNA"/>
</dbReference>
<organism evidence="1 2">
    <name type="scientific">Paspalum notatum var. saurae</name>
    <dbReference type="NCBI Taxonomy" id="547442"/>
    <lineage>
        <taxon>Eukaryota</taxon>
        <taxon>Viridiplantae</taxon>
        <taxon>Streptophyta</taxon>
        <taxon>Embryophyta</taxon>
        <taxon>Tracheophyta</taxon>
        <taxon>Spermatophyta</taxon>
        <taxon>Magnoliopsida</taxon>
        <taxon>Liliopsida</taxon>
        <taxon>Poales</taxon>
        <taxon>Poaceae</taxon>
        <taxon>PACMAD clade</taxon>
        <taxon>Panicoideae</taxon>
        <taxon>Andropogonodae</taxon>
        <taxon>Paspaleae</taxon>
        <taxon>Paspalinae</taxon>
        <taxon>Paspalum</taxon>
    </lineage>
</organism>
<evidence type="ECO:0000313" key="2">
    <source>
        <dbReference type="Proteomes" id="UP001341281"/>
    </source>
</evidence>
<protein>
    <submittedName>
        <fullName evidence="1">Uncharacterized protein</fullName>
    </submittedName>
</protein>
<reference evidence="1 2" key="1">
    <citation type="submission" date="2024-02" db="EMBL/GenBank/DDBJ databases">
        <title>High-quality chromosome-scale genome assembly of Pensacola bahiagrass (Paspalum notatum Flugge var. saurae).</title>
        <authorList>
            <person name="Vega J.M."/>
            <person name="Podio M."/>
            <person name="Orjuela J."/>
            <person name="Siena L.A."/>
            <person name="Pessino S.C."/>
            <person name="Combes M.C."/>
            <person name="Mariac C."/>
            <person name="Albertini E."/>
            <person name="Pupilli F."/>
            <person name="Ortiz J.P.A."/>
            <person name="Leblanc O."/>
        </authorList>
    </citation>
    <scope>NUCLEOTIDE SEQUENCE [LARGE SCALE GENOMIC DNA]</scope>
    <source>
        <strain evidence="1">R1</strain>
        <tissue evidence="1">Leaf</tissue>
    </source>
</reference>
<accession>A0AAQ3X9G7</accession>